<dbReference type="InterPro" id="IPR036623">
    <property type="entry name" value="Hemimethylated_DNA-bd_sf"/>
</dbReference>
<comment type="caution">
    <text evidence="2">The sequence shown here is derived from an EMBL/GenBank/DDBJ whole genome shotgun (WGS) entry which is preliminary data.</text>
</comment>
<evidence type="ECO:0000259" key="1">
    <source>
        <dbReference type="SMART" id="SM00992"/>
    </source>
</evidence>
<sequence length="385" mass="44495">MLFIYIFPSPYFEKVFERKEGCPAVLCAIYQEVARKMDILCEPVFCDKIDREDGRSMDSIWHSIINRPKLLLRWKDSAGSEDDSIYIDVFRGGSLNQSSVYPSLREQPAASVDSVLKKMLGVLTEFMWNQYDEYGLETMRDDMLFYVRLACSMSPQNPNAITSYAEHCIGLGIQLDDAIQLFQNYFQSSEYKPLVEELFSRSPSEMLEECISKLNEQKAEIAAAKTVHHRLSSLKFSVGLVVMCNYKKWGRNFREPCVIVSWNLKFQESSQWKSEVVSDDEYYGEEDSDDEEVDEDEACSRTKKAVPSQDQPHYHILMVDSAERNPQLQLNVPEETLELLPTAVPIKHDKIWFHFETFDGRRYVPNAEKRAQFPEDEAVTLSLIG</sequence>
<protein>
    <recommendedName>
        <fullName evidence="1">Hemimethylated DNA-binding domain-containing protein</fullName>
    </recommendedName>
</protein>
<dbReference type="EMBL" id="CAKKLH010000280">
    <property type="protein sequence ID" value="CAH0107877.1"/>
    <property type="molecule type" value="Genomic_DNA"/>
</dbReference>
<reference evidence="2" key="1">
    <citation type="submission" date="2021-11" db="EMBL/GenBank/DDBJ databases">
        <authorList>
            <person name="Schell T."/>
        </authorList>
    </citation>
    <scope>NUCLEOTIDE SEQUENCE</scope>
    <source>
        <strain evidence="2">M5</strain>
    </source>
</reference>
<dbReference type="Pfam" id="PF08755">
    <property type="entry name" value="YccV-like"/>
    <property type="match status" value="1"/>
</dbReference>
<name>A0A8J2RQW6_9CRUS</name>
<dbReference type="InterPro" id="IPR011722">
    <property type="entry name" value="Hemimethylated_DNA-bd_dom"/>
</dbReference>
<accession>A0A8J2RQW6</accession>
<dbReference type="SUPFAM" id="SSF141255">
    <property type="entry name" value="YccV-like"/>
    <property type="match status" value="1"/>
</dbReference>
<dbReference type="GO" id="GO:0003677">
    <property type="term" value="F:DNA binding"/>
    <property type="evidence" value="ECO:0007669"/>
    <property type="project" value="InterPro"/>
</dbReference>
<dbReference type="AlphaFoldDB" id="A0A8J2RQW6"/>
<feature type="domain" description="Hemimethylated DNA-binding" evidence="1">
    <location>
        <begin position="233"/>
        <end position="366"/>
    </location>
</feature>
<evidence type="ECO:0000313" key="2">
    <source>
        <dbReference type="EMBL" id="CAH0107877.1"/>
    </source>
</evidence>
<dbReference type="OrthoDB" id="6345946at2759"/>
<dbReference type="SMART" id="SM00992">
    <property type="entry name" value="YccV-like"/>
    <property type="match status" value="1"/>
</dbReference>
<dbReference type="PANTHER" id="PTHR31350">
    <property type="entry name" value="SI:DKEY-261L7.2"/>
    <property type="match status" value="1"/>
</dbReference>
<keyword evidence="3" id="KW-1185">Reference proteome</keyword>
<evidence type="ECO:0000313" key="3">
    <source>
        <dbReference type="Proteomes" id="UP000789390"/>
    </source>
</evidence>
<dbReference type="Gene3D" id="2.30.30.390">
    <property type="entry name" value="Hemimethylated DNA-binding domain"/>
    <property type="match status" value="1"/>
</dbReference>
<gene>
    <name evidence="2" type="ORF">DGAL_LOCUS11211</name>
</gene>
<dbReference type="PANTHER" id="PTHR31350:SF21">
    <property type="entry name" value="F-BOX ONLY PROTEIN 21"/>
    <property type="match status" value="1"/>
</dbReference>
<proteinExistence type="predicted"/>
<dbReference type="Proteomes" id="UP000789390">
    <property type="component" value="Unassembled WGS sequence"/>
</dbReference>
<organism evidence="2 3">
    <name type="scientific">Daphnia galeata</name>
    <dbReference type="NCBI Taxonomy" id="27404"/>
    <lineage>
        <taxon>Eukaryota</taxon>
        <taxon>Metazoa</taxon>
        <taxon>Ecdysozoa</taxon>
        <taxon>Arthropoda</taxon>
        <taxon>Crustacea</taxon>
        <taxon>Branchiopoda</taxon>
        <taxon>Diplostraca</taxon>
        <taxon>Cladocera</taxon>
        <taxon>Anomopoda</taxon>
        <taxon>Daphniidae</taxon>
        <taxon>Daphnia</taxon>
    </lineage>
</organism>